<evidence type="ECO:0000256" key="1">
    <source>
        <dbReference type="ARBA" id="ARBA00022485"/>
    </source>
</evidence>
<dbReference type="SUPFAM" id="SSF54862">
    <property type="entry name" value="4Fe-4S ferredoxins"/>
    <property type="match status" value="1"/>
</dbReference>
<dbReference type="Pfam" id="PF13237">
    <property type="entry name" value="Fer4_10"/>
    <property type="match status" value="1"/>
</dbReference>
<sequence length="113" mass="12887">MSAPTGQDLAKYERIVIDMDICIGCGACVSVCPYNALELDENGKARLIWEACPDSFECIKVCPVNCMWKTSEAPEEAKSKQWYRFNRELTPEEKQIFEQWKAKYGVKSDPIKA</sequence>
<keyword evidence="3" id="KW-0408">Iron</keyword>
<dbReference type="AlphaFoldDB" id="A0A830GT41"/>
<reference evidence="6" key="2">
    <citation type="submission" date="2020-09" db="EMBL/GenBank/DDBJ databases">
        <authorList>
            <person name="Sun Q."/>
            <person name="Ohkuma M."/>
        </authorList>
    </citation>
    <scope>NUCLEOTIDE SEQUENCE</scope>
    <source>
        <strain evidence="6">JCM 10088</strain>
    </source>
</reference>
<evidence type="ECO:0000256" key="4">
    <source>
        <dbReference type="ARBA" id="ARBA00023014"/>
    </source>
</evidence>
<protein>
    <submittedName>
        <fullName evidence="6">Ferredoxin</fullName>
    </submittedName>
</protein>
<dbReference type="PROSITE" id="PS51379">
    <property type="entry name" value="4FE4S_FER_2"/>
    <property type="match status" value="1"/>
</dbReference>
<keyword evidence="4" id="KW-0411">Iron-sulfur</keyword>
<dbReference type="PANTHER" id="PTHR43687">
    <property type="entry name" value="ADENYLYLSULFATE REDUCTASE, BETA SUBUNIT"/>
    <property type="match status" value="1"/>
</dbReference>
<organism evidence="6 7">
    <name type="scientific">Thermocladium modestius</name>
    <dbReference type="NCBI Taxonomy" id="62609"/>
    <lineage>
        <taxon>Archaea</taxon>
        <taxon>Thermoproteota</taxon>
        <taxon>Thermoprotei</taxon>
        <taxon>Thermoproteales</taxon>
        <taxon>Thermoproteaceae</taxon>
        <taxon>Thermocladium</taxon>
    </lineage>
</organism>
<dbReference type="OrthoDB" id="23833at2157"/>
<dbReference type="Proteomes" id="UP000610960">
    <property type="component" value="Unassembled WGS sequence"/>
</dbReference>
<keyword evidence="7" id="KW-1185">Reference proteome</keyword>
<dbReference type="PANTHER" id="PTHR43687:SF1">
    <property type="entry name" value="FERREDOXIN III"/>
    <property type="match status" value="1"/>
</dbReference>
<evidence type="ECO:0000313" key="6">
    <source>
        <dbReference type="EMBL" id="GGP19184.1"/>
    </source>
</evidence>
<dbReference type="GO" id="GO:0016491">
    <property type="term" value="F:oxidoreductase activity"/>
    <property type="evidence" value="ECO:0007669"/>
    <property type="project" value="UniProtKB-ARBA"/>
</dbReference>
<dbReference type="InterPro" id="IPR017900">
    <property type="entry name" value="4Fe4S_Fe_S_CS"/>
</dbReference>
<evidence type="ECO:0000256" key="2">
    <source>
        <dbReference type="ARBA" id="ARBA00022723"/>
    </source>
</evidence>
<dbReference type="Gene3D" id="3.30.70.20">
    <property type="match status" value="1"/>
</dbReference>
<keyword evidence="2" id="KW-0479">Metal-binding</keyword>
<comment type="caution">
    <text evidence="6">The sequence shown here is derived from an EMBL/GenBank/DDBJ whole genome shotgun (WGS) entry which is preliminary data.</text>
</comment>
<dbReference type="EMBL" id="BMNL01000001">
    <property type="protein sequence ID" value="GGP19184.1"/>
    <property type="molecule type" value="Genomic_DNA"/>
</dbReference>
<dbReference type="InterPro" id="IPR017896">
    <property type="entry name" value="4Fe4S_Fe-S-bd"/>
</dbReference>
<evidence type="ECO:0000259" key="5">
    <source>
        <dbReference type="PROSITE" id="PS51379"/>
    </source>
</evidence>
<reference evidence="6" key="1">
    <citation type="journal article" date="2014" name="Int. J. Syst. Evol. Microbiol.">
        <title>Complete genome sequence of Corynebacterium casei LMG S-19264T (=DSM 44701T), isolated from a smear-ripened cheese.</title>
        <authorList>
            <consortium name="US DOE Joint Genome Institute (JGI-PGF)"/>
            <person name="Walter F."/>
            <person name="Albersmeier A."/>
            <person name="Kalinowski J."/>
            <person name="Ruckert C."/>
        </authorList>
    </citation>
    <scope>NUCLEOTIDE SEQUENCE</scope>
    <source>
        <strain evidence="6">JCM 10088</strain>
    </source>
</reference>
<keyword evidence="1" id="KW-0004">4Fe-4S</keyword>
<dbReference type="PROSITE" id="PS00198">
    <property type="entry name" value="4FE4S_FER_1"/>
    <property type="match status" value="1"/>
</dbReference>
<dbReference type="GO" id="GO:0046872">
    <property type="term" value="F:metal ion binding"/>
    <property type="evidence" value="ECO:0007669"/>
    <property type="project" value="UniProtKB-KW"/>
</dbReference>
<proteinExistence type="predicted"/>
<accession>A0A830GT41</accession>
<evidence type="ECO:0000256" key="3">
    <source>
        <dbReference type="ARBA" id="ARBA00023004"/>
    </source>
</evidence>
<gene>
    <name evidence="6" type="ORF">GCM10007981_01840</name>
</gene>
<dbReference type="InterPro" id="IPR050572">
    <property type="entry name" value="Fe-S_Ferredoxin"/>
</dbReference>
<dbReference type="RefSeq" id="WP_188595597.1">
    <property type="nucleotide sequence ID" value="NZ_BMNL01000001.1"/>
</dbReference>
<dbReference type="GO" id="GO:0051539">
    <property type="term" value="F:4 iron, 4 sulfur cluster binding"/>
    <property type="evidence" value="ECO:0007669"/>
    <property type="project" value="UniProtKB-KW"/>
</dbReference>
<name>A0A830GT41_9CREN</name>
<feature type="domain" description="4Fe-4S ferredoxin-type" evidence="5">
    <location>
        <begin position="13"/>
        <end position="42"/>
    </location>
</feature>
<evidence type="ECO:0000313" key="7">
    <source>
        <dbReference type="Proteomes" id="UP000610960"/>
    </source>
</evidence>